<protein>
    <submittedName>
        <fullName evidence="2">Phage tail assembly protein</fullName>
    </submittedName>
</protein>
<reference evidence="2" key="1">
    <citation type="submission" date="2022-06" db="EMBL/GenBank/DDBJ databases">
        <authorList>
            <person name="Dietemann V."/>
            <person name="Ory F."/>
            <person name="Dainat B."/>
            <person name="Oberhansli S."/>
        </authorList>
    </citation>
    <scope>NUCLEOTIDE SEQUENCE</scope>
    <source>
        <strain evidence="2">Ena-SAMPLE-TAB-26-04-2022-14:26:32:270-5432</strain>
    </source>
</reference>
<name>A0ABM9G946_9BACL</name>
<dbReference type="InterPro" id="IPR019289">
    <property type="entry name" value="Phage_tail_E/E"/>
</dbReference>
<evidence type="ECO:0000313" key="3">
    <source>
        <dbReference type="Proteomes" id="UP001154322"/>
    </source>
</evidence>
<organism evidence="2 3">
    <name type="scientific">Paenibacillus melissococcoides</name>
    <dbReference type="NCBI Taxonomy" id="2912268"/>
    <lineage>
        <taxon>Bacteria</taxon>
        <taxon>Bacillati</taxon>
        <taxon>Bacillota</taxon>
        <taxon>Bacilli</taxon>
        <taxon>Bacillales</taxon>
        <taxon>Paenibacillaceae</taxon>
        <taxon>Paenibacillus</taxon>
    </lineage>
</organism>
<comment type="caution">
    <text evidence="2">The sequence shown here is derived from an EMBL/GenBank/DDBJ whole genome shotgun (WGS) entry which is preliminary data.</text>
</comment>
<sequence length="98" mass="11096">MAQVYKLKKPVTFEGKEYTELNLDFDSLTGRDLINAERQYVRSAQGNELANLKEIMKEMQVYIAAFAAKCPPELILSLGLKDVAEITRLVQVFILGDE</sequence>
<keyword evidence="3" id="KW-1185">Reference proteome</keyword>
<dbReference type="EMBL" id="CALYLO010000001">
    <property type="protein sequence ID" value="CAH8243633.1"/>
    <property type="molecule type" value="Genomic_DNA"/>
</dbReference>
<accession>A0ABM9G946</accession>
<dbReference type="Pfam" id="PF10109">
    <property type="entry name" value="Phage_TAC_7"/>
    <property type="match status" value="1"/>
</dbReference>
<dbReference type="EMBL" id="CALYLO010000012">
    <property type="protein sequence ID" value="CAH8248537.1"/>
    <property type="molecule type" value="Genomic_DNA"/>
</dbReference>
<evidence type="ECO:0000313" key="1">
    <source>
        <dbReference type="EMBL" id="CAH8243633.1"/>
    </source>
</evidence>
<dbReference type="Proteomes" id="UP001154322">
    <property type="component" value="Unassembled WGS sequence"/>
</dbReference>
<dbReference type="RefSeq" id="WP_213431421.1">
    <property type="nucleotide sequence ID" value="NZ_AP031286.1"/>
</dbReference>
<gene>
    <name evidence="1" type="ORF">WJ0W_000873</name>
    <name evidence="2" type="ORF">WJ0W_005719</name>
</gene>
<proteinExistence type="predicted"/>
<evidence type="ECO:0000313" key="2">
    <source>
        <dbReference type="EMBL" id="CAH8248537.1"/>
    </source>
</evidence>